<feature type="domain" description="Fido" evidence="2">
    <location>
        <begin position="135"/>
        <end position="302"/>
    </location>
</feature>
<dbReference type="RefSeq" id="XP_038064826.1">
    <property type="nucleotide sequence ID" value="XM_038208898.1"/>
</dbReference>
<accession>A0A914AMU1</accession>
<proteinExistence type="predicted"/>
<dbReference type="GeneID" id="119735192"/>
<evidence type="ECO:0000313" key="3">
    <source>
        <dbReference type="EnsemblMetazoa" id="XP_038064826.1"/>
    </source>
</evidence>
<evidence type="ECO:0000259" key="2">
    <source>
        <dbReference type="PROSITE" id="PS51459"/>
    </source>
</evidence>
<dbReference type="OrthoDB" id="5952475at2759"/>
<organism evidence="3 4">
    <name type="scientific">Patiria miniata</name>
    <name type="common">Bat star</name>
    <name type="synonym">Asterina miniata</name>
    <dbReference type="NCBI Taxonomy" id="46514"/>
    <lineage>
        <taxon>Eukaryota</taxon>
        <taxon>Metazoa</taxon>
        <taxon>Echinodermata</taxon>
        <taxon>Eleutherozoa</taxon>
        <taxon>Asterozoa</taxon>
        <taxon>Asteroidea</taxon>
        <taxon>Valvatacea</taxon>
        <taxon>Valvatida</taxon>
        <taxon>Asterinidae</taxon>
        <taxon>Patiria</taxon>
    </lineage>
</organism>
<evidence type="ECO:0000256" key="1">
    <source>
        <dbReference type="SAM" id="MobiDB-lite"/>
    </source>
</evidence>
<feature type="region of interest" description="Disordered" evidence="1">
    <location>
        <begin position="1"/>
        <end position="25"/>
    </location>
</feature>
<dbReference type="PANTHER" id="PTHR13504:SF38">
    <property type="entry name" value="FIDO DOMAIN-CONTAINING PROTEIN"/>
    <property type="match status" value="1"/>
</dbReference>
<dbReference type="PROSITE" id="PS51459">
    <property type="entry name" value="FIDO"/>
    <property type="match status" value="1"/>
</dbReference>
<dbReference type="SUPFAM" id="SSF140931">
    <property type="entry name" value="Fic-like"/>
    <property type="match status" value="1"/>
</dbReference>
<sequence>MASQPSFEGDLLNFEPEDNPPWRRKGQVVPSVGVMVTDIVGFQEKWNSMKKNRDACAVQPRQFIENLLHCNREHSCMASASLGKTRECLAAGREVNNPTLSSEKRRENAYLEEAYNNLRRGIEAWQRNNYNRWLIEEPMLKRANETILKSATTRPGCTEPGEYSTRPRYIEFDGELYEYQNPDNMQIAVVRILEKFNSLFQETNNPETQNDEHEDKAQRLRKLYNACGWLVFEMLDLHPFGDGNGRLCRLLCSCVLSTCTPFPTPIYDIWSTSCKYDYMKALVEARKSDTRHPRALVTMIIECSWYGWKEFLERLQTTT</sequence>
<dbReference type="InterPro" id="IPR036597">
    <property type="entry name" value="Fido-like_dom_sf"/>
</dbReference>
<name>A0A914AMU1_PATMI</name>
<dbReference type="Pfam" id="PF02661">
    <property type="entry name" value="Fic"/>
    <property type="match status" value="1"/>
</dbReference>
<dbReference type="PANTHER" id="PTHR13504">
    <property type="entry name" value="FIDO DOMAIN-CONTAINING PROTEIN DDB_G0283145"/>
    <property type="match status" value="1"/>
</dbReference>
<dbReference type="InterPro" id="IPR003812">
    <property type="entry name" value="Fido"/>
</dbReference>
<dbReference type="AlphaFoldDB" id="A0A914AMU1"/>
<dbReference type="Gene3D" id="1.10.3290.10">
    <property type="entry name" value="Fido-like domain"/>
    <property type="match status" value="1"/>
</dbReference>
<keyword evidence="4" id="KW-1185">Reference proteome</keyword>
<dbReference type="InterPro" id="IPR040198">
    <property type="entry name" value="Fido_containing"/>
</dbReference>
<reference evidence="3" key="1">
    <citation type="submission" date="2022-11" db="UniProtKB">
        <authorList>
            <consortium name="EnsemblMetazoa"/>
        </authorList>
    </citation>
    <scope>IDENTIFICATION</scope>
</reference>
<protein>
    <recommendedName>
        <fullName evidence="2">Fido domain-containing protein</fullName>
    </recommendedName>
</protein>
<evidence type="ECO:0000313" key="4">
    <source>
        <dbReference type="Proteomes" id="UP000887568"/>
    </source>
</evidence>
<dbReference type="Proteomes" id="UP000887568">
    <property type="component" value="Unplaced"/>
</dbReference>
<dbReference type="EnsemblMetazoa" id="XM_038208898.1">
    <property type="protein sequence ID" value="XP_038064826.1"/>
    <property type="gene ID" value="LOC119735192"/>
</dbReference>